<reference evidence="2 3" key="1">
    <citation type="submission" date="2020-07" db="EMBL/GenBank/DDBJ databases">
        <title>Sequencing the genomes of 1000 actinobacteria strains.</title>
        <authorList>
            <person name="Klenk H.-P."/>
        </authorList>
    </citation>
    <scope>NUCLEOTIDE SEQUENCE [LARGE SCALE GENOMIC DNA]</scope>
    <source>
        <strain evidence="2 3">DSM 24662</strain>
    </source>
</reference>
<dbReference type="EC" id="3.5.1.81" evidence="2"/>
<evidence type="ECO:0000313" key="2">
    <source>
        <dbReference type="EMBL" id="NYE18081.1"/>
    </source>
</evidence>
<dbReference type="InterPro" id="IPR050378">
    <property type="entry name" value="Metallo-dep_Hydrolases_sf"/>
</dbReference>
<dbReference type="PANTHER" id="PTHR11647:SF1">
    <property type="entry name" value="COLLAPSIN RESPONSE MEDIATOR PROTEIN"/>
    <property type="match status" value="1"/>
</dbReference>
<dbReference type="SUPFAM" id="SSF51338">
    <property type="entry name" value="Composite domain of metallo-dependent hydrolases"/>
    <property type="match status" value="1"/>
</dbReference>
<dbReference type="PANTHER" id="PTHR11647">
    <property type="entry name" value="HYDRANTOINASE/DIHYDROPYRIMIDINASE FAMILY MEMBER"/>
    <property type="match status" value="1"/>
</dbReference>
<gene>
    <name evidence="2" type="ORF">BJ991_000109</name>
</gene>
<evidence type="ECO:0000313" key="3">
    <source>
        <dbReference type="Proteomes" id="UP000576969"/>
    </source>
</evidence>
<dbReference type="RefSeq" id="WP_179486517.1">
    <property type="nucleotide sequence ID" value="NZ_JACCBV010000001.1"/>
</dbReference>
<keyword evidence="2" id="KW-0378">Hydrolase</keyword>
<protein>
    <submittedName>
        <fullName evidence="2">N-acyl-D-amino-acid deacylase</fullName>
        <ecNumber evidence="2">3.5.1.81</ecNumber>
    </submittedName>
</protein>
<sequence length="535" mass="57694">MTDFDILIEGGEVVIGSPPTIERADVGVKDGRIGAVRSSLAGATADRRIDARDLLVSPGFIDPHSHTDWTVLINPAAQSTIRQGVTTEIVGNCGVTLAPVSPSSSTSISALLKSFGYTGTIGWLSLADLFDEIAGEGTSQNLAWFVGHSAIRDAAGVRGPRVDATQTRRMQRLLAESLDAGALGMSTGLEYGSGRDASTEELLALAQTLHTKGAGYASHIRNRDASIDAAVDEFFSIAHAADHLVQLSHLNVRAGTGAADGAWERAAQRVVDERQRGLRVLADFTPFSNGIGLAEGLMPGWFLTMSASERSDLLSSPEGRARLKDDTDRYWRFLQRGEWGRVSFSVAPGRPWYEGRQIDELAADLTLDPWDVFFDAVAAAGADLGALQLIGDLFTPEHMREAISHDHFLLGVDGYSTVTEGVLGERTRTHPLFYAGHVHYLAYHALSNRTLSIEDAIHKMSGRVADHFAIQDRGYIATGLFADLAVIDLRGLRSLDTTSHKGTYVDVVPYVLVNGVLTVDQRVHTGARAGRLLTR</sequence>
<name>A0A7Y9KI03_9MICO</name>
<accession>A0A7Y9KI03</accession>
<evidence type="ECO:0000259" key="1">
    <source>
        <dbReference type="Pfam" id="PF07969"/>
    </source>
</evidence>
<dbReference type="Gene3D" id="3.20.20.140">
    <property type="entry name" value="Metal-dependent hydrolases"/>
    <property type="match status" value="2"/>
</dbReference>
<dbReference type="EMBL" id="JACCBV010000001">
    <property type="protein sequence ID" value="NYE18081.1"/>
    <property type="molecule type" value="Genomic_DNA"/>
</dbReference>
<dbReference type="Proteomes" id="UP000576969">
    <property type="component" value="Unassembled WGS sequence"/>
</dbReference>
<dbReference type="SUPFAM" id="SSF51556">
    <property type="entry name" value="Metallo-dependent hydrolases"/>
    <property type="match status" value="1"/>
</dbReference>
<dbReference type="AlphaFoldDB" id="A0A7Y9KI03"/>
<dbReference type="GO" id="GO:0047420">
    <property type="term" value="F:N-acyl-D-amino-acid deacylase activity"/>
    <property type="evidence" value="ECO:0007669"/>
    <property type="project" value="UniProtKB-EC"/>
</dbReference>
<dbReference type="InterPro" id="IPR032466">
    <property type="entry name" value="Metal_Hydrolase"/>
</dbReference>
<keyword evidence="3" id="KW-1185">Reference proteome</keyword>
<comment type="caution">
    <text evidence="2">The sequence shown here is derived from an EMBL/GenBank/DDBJ whole genome shotgun (WGS) entry which is preliminary data.</text>
</comment>
<proteinExistence type="predicted"/>
<dbReference type="InterPro" id="IPR011059">
    <property type="entry name" value="Metal-dep_hydrolase_composite"/>
</dbReference>
<feature type="domain" description="Amidohydrolase 3" evidence="1">
    <location>
        <begin position="49"/>
        <end position="255"/>
    </location>
</feature>
<dbReference type="Pfam" id="PF07969">
    <property type="entry name" value="Amidohydro_3"/>
    <property type="match status" value="1"/>
</dbReference>
<organism evidence="2 3">
    <name type="scientific">Microbacterium immunditiarum</name>
    <dbReference type="NCBI Taxonomy" id="337480"/>
    <lineage>
        <taxon>Bacteria</taxon>
        <taxon>Bacillati</taxon>
        <taxon>Actinomycetota</taxon>
        <taxon>Actinomycetes</taxon>
        <taxon>Micrococcales</taxon>
        <taxon>Microbacteriaceae</taxon>
        <taxon>Microbacterium</taxon>
    </lineage>
</organism>
<dbReference type="InterPro" id="IPR013108">
    <property type="entry name" value="Amidohydro_3"/>
</dbReference>